<keyword evidence="1" id="KW-0472">Membrane</keyword>
<comment type="caution">
    <text evidence="3">The sequence shown here is derived from an EMBL/GenBank/DDBJ whole genome shotgun (WGS) entry which is preliminary data.</text>
</comment>
<evidence type="ECO:0000256" key="1">
    <source>
        <dbReference type="SAM" id="Phobius"/>
    </source>
</evidence>
<dbReference type="Proteomes" id="UP000718281">
    <property type="component" value="Unassembled WGS sequence"/>
</dbReference>
<dbReference type="EMBL" id="JADIXZ010000006">
    <property type="protein sequence ID" value="MBK6301971.1"/>
    <property type="molecule type" value="Genomic_DNA"/>
</dbReference>
<evidence type="ECO:0000313" key="3">
    <source>
        <dbReference type="EMBL" id="MBK7274626.1"/>
    </source>
</evidence>
<dbReference type="Proteomes" id="UP000726105">
    <property type="component" value="Unassembled WGS sequence"/>
</dbReference>
<keyword evidence="1" id="KW-0812">Transmembrane</keyword>
<name>A0A935ITB4_9MICO</name>
<keyword evidence="1" id="KW-1133">Transmembrane helix</keyword>
<proteinExistence type="predicted"/>
<dbReference type="AlphaFoldDB" id="A0A935ITB4"/>
<evidence type="ECO:0000313" key="5">
    <source>
        <dbReference type="Proteomes" id="UP000718281"/>
    </source>
</evidence>
<feature type="transmembrane region" description="Helical" evidence="1">
    <location>
        <begin position="121"/>
        <end position="148"/>
    </location>
</feature>
<feature type="transmembrane region" description="Helical" evidence="1">
    <location>
        <begin position="35"/>
        <end position="56"/>
    </location>
</feature>
<evidence type="ECO:0000313" key="2">
    <source>
        <dbReference type="EMBL" id="MBK6301971.1"/>
    </source>
</evidence>
<evidence type="ECO:0000313" key="4">
    <source>
        <dbReference type="EMBL" id="MBL0004626.1"/>
    </source>
</evidence>
<accession>A0A935ITB4</accession>
<dbReference type="Pfam" id="PF04306">
    <property type="entry name" value="DUF456"/>
    <property type="match status" value="1"/>
</dbReference>
<gene>
    <name evidence="2" type="ORF">IPF40_13345</name>
    <name evidence="3" type="ORF">IPI13_16220</name>
    <name evidence="4" type="ORF">IPP00_11760</name>
</gene>
<protein>
    <submittedName>
        <fullName evidence="3">DUF456 domain-containing protein</fullName>
    </submittedName>
</protein>
<dbReference type="EMBL" id="JADKGK010000020">
    <property type="protein sequence ID" value="MBL0004626.1"/>
    <property type="molecule type" value="Genomic_DNA"/>
</dbReference>
<dbReference type="PANTHER" id="PTHR39165">
    <property type="entry name" value="IG HYPOTHETICAL 17883"/>
    <property type="match status" value="1"/>
</dbReference>
<sequence length="151" mass="15807">MVVGLVGIVVPVVPGLLLTVAATLLWAYAHPAPGAWVVFWVAVVLYAAGVVTQYLLPGRKMRREGVGTSTMLLAVLLGIVGFFVIPVVGALVGFVLGIFLVELTRRQDRSAAWTSTKAALVAVLHSMGIELLAGLAILLTWIIGLIVLGPG</sequence>
<organism evidence="3 6">
    <name type="scientific">Candidatus Phosphoribacter hodrii</name>
    <dbReference type="NCBI Taxonomy" id="2953743"/>
    <lineage>
        <taxon>Bacteria</taxon>
        <taxon>Bacillati</taxon>
        <taxon>Actinomycetota</taxon>
        <taxon>Actinomycetes</taxon>
        <taxon>Micrococcales</taxon>
        <taxon>Dermatophilaceae</taxon>
        <taxon>Candidatus Phosphoribacter</taxon>
    </lineage>
</organism>
<dbReference type="InterPro" id="IPR007403">
    <property type="entry name" value="DUF456"/>
</dbReference>
<feature type="transmembrane region" description="Helical" evidence="1">
    <location>
        <begin position="68"/>
        <end position="101"/>
    </location>
</feature>
<dbReference type="Proteomes" id="UP000886632">
    <property type="component" value="Unassembled WGS sequence"/>
</dbReference>
<evidence type="ECO:0000313" key="6">
    <source>
        <dbReference type="Proteomes" id="UP000726105"/>
    </source>
</evidence>
<dbReference type="EMBL" id="JADJIB010000010">
    <property type="protein sequence ID" value="MBK7274626.1"/>
    <property type="molecule type" value="Genomic_DNA"/>
</dbReference>
<dbReference type="PANTHER" id="PTHR39165:SF1">
    <property type="entry name" value="DUF456 DOMAIN-CONTAINING PROTEIN"/>
    <property type="match status" value="1"/>
</dbReference>
<feature type="transmembrane region" description="Helical" evidence="1">
    <location>
        <begin position="5"/>
        <end position="29"/>
    </location>
</feature>
<reference evidence="5 6" key="1">
    <citation type="submission" date="2020-10" db="EMBL/GenBank/DDBJ databases">
        <title>Connecting structure to function with the recovery of over 1000 high-quality activated sludge metagenome-assembled genomes encoding full-length rRNA genes using long-read sequencing.</title>
        <authorList>
            <person name="Singleton C.M."/>
            <person name="Petriglieri F."/>
            <person name="Kristensen J.M."/>
            <person name="Kirkegaard R.H."/>
            <person name="Michaelsen T.Y."/>
            <person name="Andersen M.H."/>
            <person name="Karst S.M."/>
            <person name="Dueholm M.S."/>
            <person name="Nielsen P.H."/>
            <person name="Albertsen M."/>
        </authorList>
    </citation>
    <scope>NUCLEOTIDE SEQUENCE [LARGE SCALE GENOMIC DNA]</scope>
    <source>
        <strain evidence="2">AalE_18-Q3-R2-46_BAT3C.188</strain>
        <strain evidence="3">Ega_18-Q3-R5-49_MAXAC.001</strain>
        <strain evidence="4">Ribe_18-Q3-R11-54_MAXAC.001</strain>
    </source>
</reference>